<dbReference type="PANTHER" id="PTHR28660">
    <property type="entry name" value="COILED-COIL DOMAIN-CONTAINING PROTEIN 73"/>
    <property type="match status" value="1"/>
</dbReference>
<evidence type="ECO:0000313" key="3">
    <source>
        <dbReference type="Ensembl" id="ENSORLP00015009100.1"/>
    </source>
</evidence>
<dbReference type="Pfam" id="PF15818">
    <property type="entry name" value="CCDC73"/>
    <property type="match status" value="1"/>
</dbReference>
<reference key="1">
    <citation type="journal article" date="2007" name="Nature">
        <title>The medaka draft genome and insights into vertebrate genome evolution.</title>
        <authorList>
            <person name="Kasahara M."/>
            <person name="Naruse K."/>
            <person name="Sasaki S."/>
            <person name="Nakatani Y."/>
            <person name="Qu W."/>
            <person name="Ahsan B."/>
            <person name="Yamada T."/>
            <person name="Nagayasu Y."/>
            <person name="Doi K."/>
            <person name="Kasai Y."/>
            <person name="Jindo T."/>
            <person name="Kobayashi D."/>
            <person name="Shimada A."/>
            <person name="Toyoda A."/>
            <person name="Kuroki Y."/>
            <person name="Fujiyama A."/>
            <person name="Sasaki T."/>
            <person name="Shimizu A."/>
            <person name="Asakawa S."/>
            <person name="Shimizu N."/>
            <person name="Hashimoto S."/>
            <person name="Yang J."/>
            <person name="Lee Y."/>
            <person name="Matsushima K."/>
            <person name="Sugano S."/>
            <person name="Sakaizumi M."/>
            <person name="Narita T."/>
            <person name="Ohishi K."/>
            <person name="Haga S."/>
            <person name="Ohta F."/>
            <person name="Nomoto H."/>
            <person name="Nogata K."/>
            <person name="Morishita T."/>
            <person name="Endo T."/>
            <person name="Shin-I T."/>
            <person name="Takeda H."/>
            <person name="Morishita S."/>
            <person name="Kohara Y."/>
        </authorList>
    </citation>
    <scope>NUCLEOTIDE SEQUENCE [LARGE SCALE GENOMIC DNA]</scope>
    <source>
        <strain>Hd-rR</strain>
    </source>
</reference>
<evidence type="ECO:0000256" key="2">
    <source>
        <dbReference type="SAM" id="MobiDB-lite"/>
    </source>
</evidence>
<feature type="compositionally biased region" description="Polar residues" evidence="2">
    <location>
        <begin position="1"/>
        <end position="10"/>
    </location>
</feature>
<reference evidence="3" key="3">
    <citation type="submission" date="2025-08" db="UniProtKB">
        <authorList>
            <consortium name="Ensembl"/>
        </authorList>
    </citation>
    <scope>IDENTIFICATION</scope>
    <source>
        <strain evidence="3">HSOK</strain>
    </source>
</reference>
<keyword evidence="1" id="KW-0175">Coiled coil</keyword>
<name>A0A3P9HMT9_ORYLA</name>
<feature type="region of interest" description="Disordered" evidence="2">
    <location>
        <begin position="798"/>
        <end position="824"/>
    </location>
</feature>
<feature type="compositionally biased region" description="Basic and acidic residues" evidence="2">
    <location>
        <begin position="541"/>
        <end position="613"/>
    </location>
</feature>
<evidence type="ECO:0000256" key="1">
    <source>
        <dbReference type="SAM" id="Coils"/>
    </source>
</evidence>
<dbReference type="PANTHER" id="PTHR28660:SF1">
    <property type="entry name" value="COILED-COIL DOMAIN-CONTAINING PROTEIN 73"/>
    <property type="match status" value="1"/>
</dbReference>
<feature type="region of interest" description="Disordered" evidence="2">
    <location>
        <begin position="860"/>
        <end position="903"/>
    </location>
</feature>
<feature type="region of interest" description="Disordered" evidence="2">
    <location>
        <begin position="1053"/>
        <end position="1075"/>
    </location>
</feature>
<evidence type="ECO:0008006" key="5">
    <source>
        <dbReference type="Google" id="ProtNLM"/>
    </source>
</evidence>
<dbReference type="InterPro" id="IPR031650">
    <property type="entry name" value="CCDC73"/>
</dbReference>
<dbReference type="Ensembl" id="ENSORLT00015031239.1">
    <property type="protein sequence ID" value="ENSORLP00015009100.1"/>
    <property type="gene ID" value="ENSORLG00015009943.1"/>
</dbReference>
<sequence length="1107" mass="124924">MEGSADSGTPPTHIAFSGPASEPELSWSSSHSQTESEGTILLQLLEFKTHLLEVVEELHIRRDAEARFEDQTSKLVLEKQELEWEKESLQHQNETVTKQHAELLTAAKKEFQAKLRHIEEEKGKHQANAELKEKEINNLKEELKSLQLLKYNLEKKSSELEQKLALQSRTKDSHLNQLGEVEKRFSALSKQCAMVKKAHEQLQQNADEAMRINRKLTFANQKQEAMIMSLKKELDEVNNKLIKVKMTSVRYEKTHSQAEGQQQVQELQQRLIMEKEINRKLEKENSAERAEKQEMLRSLQRTQELLLRQTQTVRRVEMELQTQTERFQALQHKHEVTREQSKAMQDRLAQLSESFTASKSRWDKEKDMFLDQIKNEQEDRQSVEKAHEDLQQKHSELSKKAKCLVHRTDKEELFSAEVEAKGEIPIERIHLSERPDCSLQDLLSSQANEGNQKETEAASAADAGTTTEMTDKHPHSQPTTVDDRLLQSDDPVPSRETRTTNSIINSFEAGEQNPSSDLIPNDPSDAAALQSNVNFQTASSRKCESPDKLAHLQTNEEHDKELEENEEKPNKQEGCSLDHQDGEDIRDEDVKNESGVEKIRDKEAIEPQGHRNSETQGNDQPDGDIMNEVEWRGQTAQHAPDQKMVAQAGTDVTEDTVPLQVNEPMVEEPPRCELSETPSQKVTDNDFCHFNEEHQADTEDGLLSSEEPQPLGHDAVQTSCENSPSLHNQSVCQESDQPANENPQRKAIDCPTECQDISTYSHLNVTPLSAHFPIETSRTEAGDFSDTDSIVKHVDEAQVHQKSESVKINPSKAELQSPSEDADQRKGHFNVKACENSTCTTVSTSVRTCWLTEEAAYHDPEAQTEQYEEQMTNHTPKDAGDAAEKETHPKVSIHSSHESNNSLKISESSVASMKTYNSLFDWNKARIKTLGSREKPDLHHLRQGGFFSGLNSVGSDEIQARQPVSASLFIKNRQSKVPLVMMRASDLLSASSGSADAATSRKRHEREWEAKGRICSESPAGETKSTASISRLQDVSGTVGKLPLQNVPECSRASTSAAGLISGPKSNPSFSLEMENQQTLFREQVSKIERFLNAERLRTSKRQRTDN</sequence>
<feature type="compositionally biased region" description="Basic and acidic residues" evidence="2">
    <location>
        <begin position="875"/>
        <end position="889"/>
    </location>
</feature>
<feature type="compositionally biased region" description="Polar residues" evidence="2">
    <location>
        <begin position="863"/>
        <end position="874"/>
    </location>
</feature>
<feature type="compositionally biased region" description="Polar residues" evidence="2">
    <location>
        <begin position="529"/>
        <end position="540"/>
    </location>
</feature>
<dbReference type="Proteomes" id="UP000265200">
    <property type="component" value="Chromosome 6"/>
</dbReference>
<evidence type="ECO:0000313" key="4">
    <source>
        <dbReference type="Proteomes" id="UP000265200"/>
    </source>
</evidence>
<feature type="coiled-coil region" evidence="1">
    <location>
        <begin position="79"/>
        <end position="163"/>
    </location>
</feature>
<feature type="compositionally biased region" description="Polar residues" evidence="2">
    <location>
        <begin position="1064"/>
        <end position="1075"/>
    </location>
</feature>
<protein>
    <recommendedName>
        <fullName evidence="5">Coiled-coil domain containing 73</fullName>
    </recommendedName>
</protein>
<feature type="region of interest" description="Disordered" evidence="2">
    <location>
        <begin position="1"/>
        <end position="33"/>
    </location>
</feature>
<organism evidence="3 4">
    <name type="scientific">Oryzias latipes</name>
    <name type="common">Japanese rice fish</name>
    <name type="synonym">Japanese killifish</name>
    <dbReference type="NCBI Taxonomy" id="8090"/>
    <lineage>
        <taxon>Eukaryota</taxon>
        <taxon>Metazoa</taxon>
        <taxon>Chordata</taxon>
        <taxon>Craniata</taxon>
        <taxon>Vertebrata</taxon>
        <taxon>Euteleostomi</taxon>
        <taxon>Actinopterygii</taxon>
        <taxon>Neopterygii</taxon>
        <taxon>Teleostei</taxon>
        <taxon>Neoteleostei</taxon>
        <taxon>Acanthomorphata</taxon>
        <taxon>Ovalentaria</taxon>
        <taxon>Atherinomorphae</taxon>
        <taxon>Beloniformes</taxon>
        <taxon>Adrianichthyidae</taxon>
        <taxon>Oryziinae</taxon>
        <taxon>Oryzias</taxon>
    </lineage>
</organism>
<accession>A0A3P9HMT9</accession>
<feature type="compositionally biased region" description="Basic and acidic residues" evidence="2">
    <location>
        <begin position="481"/>
        <end position="498"/>
    </location>
</feature>
<dbReference type="AlphaFoldDB" id="A0A3P9HMT9"/>
<feature type="compositionally biased region" description="Basic and acidic residues" evidence="2">
    <location>
        <begin position="683"/>
        <end position="697"/>
    </location>
</feature>
<feature type="compositionally biased region" description="Polar residues" evidence="2">
    <location>
        <begin position="716"/>
        <end position="742"/>
    </location>
</feature>
<reference evidence="3" key="4">
    <citation type="submission" date="2025-09" db="UniProtKB">
        <authorList>
            <consortium name="Ensembl"/>
        </authorList>
    </citation>
    <scope>IDENTIFICATION</scope>
    <source>
        <strain evidence="3">HSOK</strain>
    </source>
</reference>
<feature type="region of interest" description="Disordered" evidence="2">
    <location>
        <begin position="446"/>
        <end position="746"/>
    </location>
</feature>
<feature type="region of interest" description="Disordered" evidence="2">
    <location>
        <begin position="376"/>
        <end position="395"/>
    </location>
</feature>
<proteinExistence type="predicted"/>
<feature type="compositionally biased region" description="Low complexity" evidence="2">
    <location>
        <begin position="21"/>
        <end position="33"/>
    </location>
</feature>
<reference evidence="3 4" key="2">
    <citation type="submission" date="2017-04" db="EMBL/GenBank/DDBJ databases">
        <title>CpG methylation of centromeres and impact of large insertions on vertebrate speciation.</title>
        <authorList>
            <person name="Ichikawa K."/>
            <person name="Yoshimura J."/>
            <person name="Morishita S."/>
        </authorList>
    </citation>
    <scope>NUCLEOTIDE SEQUENCE</scope>
    <source>
        <strain evidence="3 4">HSOK</strain>
    </source>
</reference>
<feature type="coiled-coil region" evidence="1">
    <location>
        <begin position="220"/>
        <end position="333"/>
    </location>
</feature>